<dbReference type="GO" id="GO:0005634">
    <property type="term" value="C:nucleus"/>
    <property type="evidence" value="ECO:0007669"/>
    <property type="project" value="TreeGrafter"/>
</dbReference>
<dbReference type="InterPro" id="IPR025995">
    <property type="entry name" value="Tudor-knot"/>
</dbReference>
<dbReference type="PANTHER" id="PTHR13964:SF24">
    <property type="entry name" value="AT-RICH INTERACTIVE DOMAIN-CONTAINING PROTEIN 4B"/>
    <property type="match status" value="1"/>
</dbReference>
<evidence type="ECO:0000256" key="1">
    <source>
        <dbReference type="SAM" id="MobiDB-lite"/>
    </source>
</evidence>
<evidence type="ECO:0000259" key="2">
    <source>
        <dbReference type="Pfam" id="PF11717"/>
    </source>
</evidence>
<dbReference type="SUPFAM" id="SSF54160">
    <property type="entry name" value="Chromo domain-like"/>
    <property type="match status" value="1"/>
</dbReference>
<reference evidence="3" key="1">
    <citation type="journal article" date="2023" name="Science">
        <title>Genome structures resolve the early diversification of teleost fishes.</title>
        <authorList>
            <person name="Parey E."/>
            <person name="Louis A."/>
            <person name="Montfort J."/>
            <person name="Bouchez O."/>
            <person name="Roques C."/>
            <person name="Iampietro C."/>
            <person name="Lluch J."/>
            <person name="Castinel A."/>
            <person name="Donnadieu C."/>
            <person name="Desvignes T."/>
            <person name="Floi Bucao C."/>
            <person name="Jouanno E."/>
            <person name="Wen M."/>
            <person name="Mejri S."/>
            <person name="Dirks R."/>
            <person name="Jansen H."/>
            <person name="Henkel C."/>
            <person name="Chen W.J."/>
            <person name="Zahm M."/>
            <person name="Cabau C."/>
            <person name="Klopp C."/>
            <person name="Thompson A.W."/>
            <person name="Robinson-Rechavi M."/>
            <person name="Braasch I."/>
            <person name="Lecointre G."/>
            <person name="Bobe J."/>
            <person name="Postlethwait J.H."/>
            <person name="Berthelot C."/>
            <person name="Roest Crollius H."/>
            <person name="Guiguen Y."/>
        </authorList>
    </citation>
    <scope>NUCLEOTIDE SEQUENCE</scope>
    <source>
        <strain evidence="3">Concon-B</strain>
    </source>
</reference>
<dbReference type="GO" id="GO:0006357">
    <property type="term" value="P:regulation of transcription by RNA polymerase II"/>
    <property type="evidence" value="ECO:0007669"/>
    <property type="project" value="TreeGrafter"/>
</dbReference>
<dbReference type="OrthoDB" id="10068428at2759"/>
<sequence length="158" mass="17817">MKVQVRYGRGRTQKTYEATVKESDLEGGQVLYLVHYCGWNIRYDEWIKADKIVRPANKNVPKVKHRKKIKNKTEREKDRIERLKYGEGLPPKNNRIHRSSKPGAPHDGFSPLDDLGDKGAKHPASKSIEITSILNGLQGNLSALSVCKVTSVLLVSVK</sequence>
<dbReference type="Proteomes" id="UP001152803">
    <property type="component" value="Unassembled WGS sequence"/>
</dbReference>
<dbReference type="AlphaFoldDB" id="A0A9Q1CVL3"/>
<accession>A0A9Q1CVL3</accession>
<dbReference type="EMBL" id="JAFJMO010000018">
    <property type="protein sequence ID" value="KAJ8250165.1"/>
    <property type="molecule type" value="Genomic_DNA"/>
</dbReference>
<feature type="region of interest" description="Disordered" evidence="1">
    <location>
        <begin position="83"/>
        <end position="121"/>
    </location>
</feature>
<dbReference type="InterPro" id="IPR016197">
    <property type="entry name" value="Chromo-like_dom_sf"/>
</dbReference>
<evidence type="ECO:0000313" key="3">
    <source>
        <dbReference type="EMBL" id="KAJ8250165.1"/>
    </source>
</evidence>
<gene>
    <name evidence="3" type="ORF">COCON_G00220870</name>
</gene>
<keyword evidence="4" id="KW-1185">Reference proteome</keyword>
<name>A0A9Q1CVL3_CONCO</name>
<feature type="domain" description="Tudor-knot" evidence="2">
    <location>
        <begin position="7"/>
        <end position="52"/>
    </location>
</feature>
<organism evidence="3 4">
    <name type="scientific">Conger conger</name>
    <name type="common">Conger eel</name>
    <name type="synonym">Muraena conger</name>
    <dbReference type="NCBI Taxonomy" id="82655"/>
    <lineage>
        <taxon>Eukaryota</taxon>
        <taxon>Metazoa</taxon>
        <taxon>Chordata</taxon>
        <taxon>Craniata</taxon>
        <taxon>Vertebrata</taxon>
        <taxon>Euteleostomi</taxon>
        <taxon>Actinopterygii</taxon>
        <taxon>Neopterygii</taxon>
        <taxon>Teleostei</taxon>
        <taxon>Anguilliformes</taxon>
        <taxon>Congridae</taxon>
        <taxon>Conger</taxon>
    </lineage>
</organism>
<comment type="caution">
    <text evidence="3">The sequence shown here is derived from an EMBL/GenBank/DDBJ whole genome shotgun (WGS) entry which is preliminary data.</text>
</comment>
<dbReference type="Gene3D" id="2.30.30.140">
    <property type="match status" value="1"/>
</dbReference>
<protein>
    <recommendedName>
        <fullName evidence="2">Tudor-knot domain-containing protein</fullName>
    </recommendedName>
</protein>
<dbReference type="PANTHER" id="PTHR13964">
    <property type="entry name" value="RBP-RELATED"/>
    <property type="match status" value="1"/>
</dbReference>
<proteinExistence type="predicted"/>
<dbReference type="InterPro" id="IPR051232">
    <property type="entry name" value="ARID/SWI1_ChromRemod"/>
</dbReference>
<dbReference type="FunFam" id="2.30.30.140:FF:000012">
    <property type="entry name" value="AT-rich interactive domain-containing protein 4A"/>
    <property type="match status" value="1"/>
</dbReference>
<dbReference type="GO" id="GO:0000976">
    <property type="term" value="F:transcription cis-regulatory region binding"/>
    <property type="evidence" value="ECO:0007669"/>
    <property type="project" value="TreeGrafter"/>
</dbReference>
<dbReference type="Pfam" id="PF11717">
    <property type="entry name" value="Tudor-knot"/>
    <property type="match status" value="1"/>
</dbReference>
<evidence type="ECO:0000313" key="4">
    <source>
        <dbReference type="Proteomes" id="UP001152803"/>
    </source>
</evidence>